<dbReference type="HOGENOM" id="CLU_2333729_0_0_1"/>
<gene>
    <name evidence="2" type="ORF">GALMADRAFT_393543</name>
</gene>
<organism evidence="2 3">
    <name type="scientific">Galerina marginata (strain CBS 339.88)</name>
    <dbReference type="NCBI Taxonomy" id="685588"/>
    <lineage>
        <taxon>Eukaryota</taxon>
        <taxon>Fungi</taxon>
        <taxon>Dikarya</taxon>
        <taxon>Basidiomycota</taxon>
        <taxon>Agaricomycotina</taxon>
        <taxon>Agaricomycetes</taxon>
        <taxon>Agaricomycetidae</taxon>
        <taxon>Agaricales</taxon>
        <taxon>Agaricineae</taxon>
        <taxon>Strophariaceae</taxon>
        <taxon>Galerina</taxon>
    </lineage>
</organism>
<dbReference type="EMBL" id="KL142367">
    <property type="protein sequence ID" value="KDR85927.1"/>
    <property type="molecule type" value="Genomic_DNA"/>
</dbReference>
<feature type="domain" description="Anoctamin alpha-beta plait" evidence="1">
    <location>
        <begin position="13"/>
        <end position="71"/>
    </location>
</feature>
<name>A0A067TUD3_GALM3</name>
<sequence>MSTLLNPPLPSMHVKPERHSDFLSGLPVSPAIGVLPLSPADRLRLVHSYISSTPANGELGISSDAAEWDFVGSVFPLHDREFNKTWIRAWKLQNIASI</sequence>
<protein>
    <recommendedName>
        <fullName evidence="1">Anoctamin alpha-beta plait domain-containing protein</fullName>
    </recommendedName>
</protein>
<evidence type="ECO:0000313" key="2">
    <source>
        <dbReference type="EMBL" id="KDR85927.1"/>
    </source>
</evidence>
<evidence type="ECO:0000259" key="1">
    <source>
        <dbReference type="Pfam" id="PF20877"/>
    </source>
</evidence>
<proteinExistence type="predicted"/>
<keyword evidence="3" id="KW-1185">Reference proteome</keyword>
<dbReference type="InterPro" id="IPR049456">
    <property type="entry name" value="Anoctamin_N_fung"/>
</dbReference>
<dbReference type="STRING" id="685588.A0A067TUD3"/>
<dbReference type="AlphaFoldDB" id="A0A067TUD3"/>
<evidence type="ECO:0000313" key="3">
    <source>
        <dbReference type="Proteomes" id="UP000027222"/>
    </source>
</evidence>
<accession>A0A067TUD3</accession>
<dbReference type="Proteomes" id="UP000027222">
    <property type="component" value="Unassembled WGS sequence"/>
</dbReference>
<dbReference type="OrthoDB" id="296386at2759"/>
<dbReference type="Pfam" id="PF20877">
    <property type="entry name" value="Anoctamin_N"/>
    <property type="match status" value="1"/>
</dbReference>
<reference evidence="3" key="1">
    <citation type="journal article" date="2014" name="Proc. Natl. Acad. Sci. U.S.A.">
        <title>Extensive sampling of basidiomycete genomes demonstrates inadequacy of the white-rot/brown-rot paradigm for wood decay fungi.</title>
        <authorList>
            <person name="Riley R."/>
            <person name="Salamov A.A."/>
            <person name="Brown D.W."/>
            <person name="Nagy L.G."/>
            <person name="Floudas D."/>
            <person name="Held B.W."/>
            <person name="Levasseur A."/>
            <person name="Lombard V."/>
            <person name="Morin E."/>
            <person name="Otillar R."/>
            <person name="Lindquist E.A."/>
            <person name="Sun H."/>
            <person name="LaButti K.M."/>
            <person name="Schmutz J."/>
            <person name="Jabbour D."/>
            <person name="Luo H."/>
            <person name="Baker S.E."/>
            <person name="Pisabarro A.G."/>
            <person name="Walton J.D."/>
            <person name="Blanchette R.A."/>
            <person name="Henrissat B."/>
            <person name="Martin F."/>
            <person name="Cullen D."/>
            <person name="Hibbett D.S."/>
            <person name="Grigoriev I.V."/>
        </authorList>
    </citation>
    <scope>NUCLEOTIDE SEQUENCE [LARGE SCALE GENOMIC DNA]</scope>
    <source>
        <strain evidence="3">CBS 339.88</strain>
    </source>
</reference>